<evidence type="ECO:0000313" key="1">
    <source>
        <dbReference type="EMBL" id="MBX51281.1"/>
    </source>
</evidence>
<accession>A0A2P2P9K1</accession>
<dbReference type="EMBL" id="GGEC01070797">
    <property type="protein sequence ID" value="MBX51281.1"/>
    <property type="molecule type" value="Transcribed_RNA"/>
</dbReference>
<dbReference type="AlphaFoldDB" id="A0A2P2P9K1"/>
<proteinExistence type="predicted"/>
<protein>
    <submittedName>
        <fullName evidence="1">Serine/threonine-protein phosphatase 6 regulatory subunit 3-like isoform X2</fullName>
    </submittedName>
</protein>
<organism evidence="1">
    <name type="scientific">Rhizophora mucronata</name>
    <name type="common">Asiatic mangrove</name>
    <dbReference type="NCBI Taxonomy" id="61149"/>
    <lineage>
        <taxon>Eukaryota</taxon>
        <taxon>Viridiplantae</taxon>
        <taxon>Streptophyta</taxon>
        <taxon>Embryophyta</taxon>
        <taxon>Tracheophyta</taxon>
        <taxon>Spermatophyta</taxon>
        <taxon>Magnoliopsida</taxon>
        <taxon>eudicotyledons</taxon>
        <taxon>Gunneridae</taxon>
        <taxon>Pentapetalae</taxon>
        <taxon>rosids</taxon>
        <taxon>fabids</taxon>
        <taxon>Malpighiales</taxon>
        <taxon>Rhizophoraceae</taxon>
        <taxon>Rhizophora</taxon>
    </lineage>
</organism>
<reference evidence="1" key="1">
    <citation type="submission" date="2018-02" db="EMBL/GenBank/DDBJ databases">
        <title>Rhizophora mucronata_Transcriptome.</title>
        <authorList>
            <person name="Meera S.P."/>
            <person name="Sreeshan A."/>
            <person name="Augustine A."/>
        </authorList>
    </citation>
    <scope>NUCLEOTIDE SEQUENCE</scope>
    <source>
        <tissue evidence="1">Leaf</tissue>
    </source>
</reference>
<sequence length="21" mass="2632">MPCIIMWRVSFCHVWKLRAVR</sequence>
<name>A0A2P2P9K1_RHIMU</name>